<evidence type="ECO:0000313" key="3">
    <source>
        <dbReference type="Proteomes" id="UP001497623"/>
    </source>
</evidence>
<protein>
    <submittedName>
        <fullName evidence="2">Uncharacterized protein</fullName>
    </submittedName>
</protein>
<name>A0AAV2PL95_MEGNR</name>
<gene>
    <name evidence="2" type="ORF">MNOR_LOCUS1259</name>
</gene>
<feature type="compositionally biased region" description="Basic and acidic residues" evidence="1">
    <location>
        <begin position="398"/>
        <end position="424"/>
    </location>
</feature>
<reference evidence="2 3" key="1">
    <citation type="submission" date="2024-05" db="EMBL/GenBank/DDBJ databases">
        <authorList>
            <person name="Wallberg A."/>
        </authorList>
    </citation>
    <scope>NUCLEOTIDE SEQUENCE [LARGE SCALE GENOMIC DNA]</scope>
</reference>
<comment type="caution">
    <text evidence="2">The sequence shown here is derived from an EMBL/GenBank/DDBJ whole genome shotgun (WGS) entry which is preliminary data.</text>
</comment>
<accession>A0AAV2PL95</accession>
<proteinExistence type="predicted"/>
<evidence type="ECO:0000313" key="2">
    <source>
        <dbReference type="EMBL" id="CAL4060331.1"/>
    </source>
</evidence>
<dbReference type="AlphaFoldDB" id="A0AAV2PL95"/>
<evidence type="ECO:0000256" key="1">
    <source>
        <dbReference type="SAM" id="MobiDB-lite"/>
    </source>
</evidence>
<feature type="non-terminal residue" evidence="2">
    <location>
        <position position="431"/>
    </location>
</feature>
<organism evidence="2 3">
    <name type="scientific">Meganyctiphanes norvegica</name>
    <name type="common">Northern krill</name>
    <name type="synonym">Thysanopoda norvegica</name>
    <dbReference type="NCBI Taxonomy" id="48144"/>
    <lineage>
        <taxon>Eukaryota</taxon>
        <taxon>Metazoa</taxon>
        <taxon>Ecdysozoa</taxon>
        <taxon>Arthropoda</taxon>
        <taxon>Crustacea</taxon>
        <taxon>Multicrustacea</taxon>
        <taxon>Malacostraca</taxon>
        <taxon>Eumalacostraca</taxon>
        <taxon>Eucarida</taxon>
        <taxon>Euphausiacea</taxon>
        <taxon>Euphausiidae</taxon>
        <taxon>Meganyctiphanes</taxon>
    </lineage>
</organism>
<sequence length="431" mass="50005">MDVQEKLLDDNLMKLLDPCTTPENALQLFSSPCFSPSVYTKGDDEPAVIFLAYFKFMMTRLPDACVDGIWEDILNKAVMYTRYLYGFQVSLVMQLKPPYMHTSNCAIWLQEALSTHKKCPNPYSRLKLFRIIRMTQRYVTSLNWEPVCAMFIETINEIKPHHLYPSGDKDENVFSVDDLINIIAQKDTIEIISTGTIAQICNKNELFVDSKETRFISHCIQLIGIFVELARSIPDHFHSIYKIELRRCCHAFNDYMGHLITPLLFCKEYKPWRSPREWFQYFVSRPPFRHYAIQTVRILIAIFIDKKVISESEIPSLEYLRDVAGDLGACNKSCELPRLLLYRQIHGSTLARQHTLLIPKMMLKNLSPHYTFVGNADEDDNVQNVISEGDNDYLQDDSDSHEYSDTHEDSDSQEDNDSHNDSHYSHNSLTI</sequence>
<keyword evidence="3" id="KW-1185">Reference proteome</keyword>
<dbReference type="Proteomes" id="UP001497623">
    <property type="component" value="Unassembled WGS sequence"/>
</dbReference>
<feature type="region of interest" description="Disordered" evidence="1">
    <location>
        <begin position="389"/>
        <end position="431"/>
    </location>
</feature>
<dbReference type="EMBL" id="CAXKWB010000330">
    <property type="protein sequence ID" value="CAL4060331.1"/>
    <property type="molecule type" value="Genomic_DNA"/>
</dbReference>